<dbReference type="Proteomes" id="UP001597371">
    <property type="component" value="Unassembled WGS sequence"/>
</dbReference>
<dbReference type="EMBL" id="JBHUIJ010000012">
    <property type="protein sequence ID" value="MFD2237789.1"/>
    <property type="molecule type" value="Genomic_DNA"/>
</dbReference>
<comment type="caution">
    <text evidence="1">The sequence shown here is derived from an EMBL/GenBank/DDBJ whole genome shotgun (WGS) entry which is preliminary data.</text>
</comment>
<reference evidence="2" key="1">
    <citation type="journal article" date="2019" name="Int. J. Syst. Evol. Microbiol.">
        <title>The Global Catalogue of Microorganisms (GCM) 10K type strain sequencing project: providing services to taxonomists for standard genome sequencing and annotation.</title>
        <authorList>
            <consortium name="The Broad Institute Genomics Platform"/>
            <consortium name="The Broad Institute Genome Sequencing Center for Infectious Disease"/>
            <person name="Wu L."/>
            <person name="Ma J."/>
        </authorList>
    </citation>
    <scope>NUCLEOTIDE SEQUENCE [LARGE SCALE GENOMIC DNA]</scope>
    <source>
        <strain evidence="2">ZS-35-S2</strain>
    </source>
</reference>
<organism evidence="1 2">
    <name type="scientific">Aureimonas populi</name>
    <dbReference type="NCBI Taxonomy" id="1701758"/>
    <lineage>
        <taxon>Bacteria</taxon>
        <taxon>Pseudomonadati</taxon>
        <taxon>Pseudomonadota</taxon>
        <taxon>Alphaproteobacteria</taxon>
        <taxon>Hyphomicrobiales</taxon>
        <taxon>Aurantimonadaceae</taxon>
        <taxon>Aureimonas</taxon>
    </lineage>
</organism>
<sequence>MIPNRLSLDDLRTMQIREIAALSAEQLASLHDDAAGQLRAAKTLCDWLNGAIALKYGDRATEARRAEGKDTGTIRFEDGAVTVIADLPKRVDWDQTKLAALAESIKADGGDPAEYVDISFDVAERKYSAWPAHIRTAFEGARTVRTGKPRFRFSLNEEVTK</sequence>
<proteinExistence type="predicted"/>
<gene>
    <name evidence="1" type="ORF">ACFSKQ_09985</name>
</gene>
<keyword evidence="2" id="KW-1185">Reference proteome</keyword>
<dbReference type="RefSeq" id="WP_209736362.1">
    <property type="nucleotide sequence ID" value="NZ_CP072611.1"/>
</dbReference>
<evidence type="ECO:0000313" key="2">
    <source>
        <dbReference type="Proteomes" id="UP001597371"/>
    </source>
</evidence>
<name>A0ABW5CKG3_9HYPH</name>
<evidence type="ECO:0000313" key="1">
    <source>
        <dbReference type="EMBL" id="MFD2237789.1"/>
    </source>
</evidence>
<accession>A0ABW5CKG3</accession>
<protein>
    <submittedName>
        <fullName evidence="1">Uncharacterized protein</fullName>
    </submittedName>
</protein>